<evidence type="ECO:0000256" key="2">
    <source>
        <dbReference type="SAM" id="MobiDB-lite"/>
    </source>
</evidence>
<feature type="coiled-coil region" evidence="1">
    <location>
        <begin position="70"/>
        <end position="97"/>
    </location>
</feature>
<keyword evidence="1" id="KW-0175">Coiled coil</keyword>
<sequence length="244" mass="26585">MSCICEYYAGGENSQTDGDTLEDPSLETHTSDENGPDPASPTLEGESDSEAGNNSLKISASDLADCRAENWLLKKKLREYEVTIENLEQLVTTIVEKQHQILSEMFHLRKENRELQSECHMQREYHSMERNALMRELHDLRTLPSNRRLASECLSGNENAESGDDDEEEYSSGGESDGQTGYDERSRSDDSGSDADEDLAAPCSTSGTSGRSSASSVASGATGSDLDEDSEDDEGSARSSSDSD</sequence>
<accession>B3MCE1</accession>
<dbReference type="OrthoDB" id="7758747at2759"/>
<feature type="compositionally biased region" description="Low complexity" evidence="2">
    <location>
        <begin position="204"/>
        <end position="224"/>
    </location>
</feature>
<reference evidence="3 4" key="1">
    <citation type="journal article" date="2007" name="Nature">
        <title>Evolution of genes and genomes on the Drosophila phylogeny.</title>
        <authorList>
            <consortium name="Drosophila 12 Genomes Consortium"/>
            <person name="Clark A.G."/>
            <person name="Eisen M.B."/>
            <person name="Smith D.R."/>
            <person name="Bergman C.M."/>
            <person name="Oliver B."/>
            <person name="Markow T.A."/>
            <person name="Kaufman T.C."/>
            <person name="Kellis M."/>
            <person name="Gelbart W."/>
            <person name="Iyer V.N."/>
            <person name="Pollard D.A."/>
            <person name="Sackton T.B."/>
            <person name="Larracuente A.M."/>
            <person name="Singh N.D."/>
            <person name="Abad J.P."/>
            <person name="Abt D.N."/>
            <person name="Adryan B."/>
            <person name="Aguade M."/>
            <person name="Akashi H."/>
            <person name="Anderson W.W."/>
            <person name="Aquadro C.F."/>
            <person name="Ardell D.H."/>
            <person name="Arguello R."/>
            <person name="Artieri C.G."/>
            <person name="Barbash D.A."/>
            <person name="Barker D."/>
            <person name="Barsanti P."/>
            <person name="Batterham P."/>
            <person name="Batzoglou S."/>
            <person name="Begun D."/>
            <person name="Bhutkar A."/>
            <person name="Blanco E."/>
            <person name="Bosak S.A."/>
            <person name="Bradley R.K."/>
            <person name="Brand A.D."/>
            <person name="Brent M.R."/>
            <person name="Brooks A.N."/>
            <person name="Brown R.H."/>
            <person name="Butlin R.K."/>
            <person name="Caggese C."/>
            <person name="Calvi B.R."/>
            <person name="Bernardo de Carvalho A."/>
            <person name="Caspi A."/>
            <person name="Castrezana S."/>
            <person name="Celniker S.E."/>
            <person name="Chang J.L."/>
            <person name="Chapple C."/>
            <person name="Chatterji S."/>
            <person name="Chinwalla A."/>
            <person name="Civetta A."/>
            <person name="Clifton S.W."/>
            <person name="Comeron J.M."/>
            <person name="Costello J.C."/>
            <person name="Coyne J.A."/>
            <person name="Daub J."/>
            <person name="David R.G."/>
            <person name="Delcher A.L."/>
            <person name="Delehaunty K."/>
            <person name="Do C.B."/>
            <person name="Ebling H."/>
            <person name="Edwards K."/>
            <person name="Eickbush T."/>
            <person name="Evans J.D."/>
            <person name="Filipski A."/>
            <person name="Findeiss S."/>
            <person name="Freyhult E."/>
            <person name="Fulton L."/>
            <person name="Fulton R."/>
            <person name="Garcia A.C."/>
            <person name="Gardiner A."/>
            <person name="Garfield D.A."/>
            <person name="Garvin B.E."/>
            <person name="Gibson G."/>
            <person name="Gilbert D."/>
            <person name="Gnerre S."/>
            <person name="Godfrey J."/>
            <person name="Good R."/>
            <person name="Gotea V."/>
            <person name="Gravely B."/>
            <person name="Greenberg A.J."/>
            <person name="Griffiths-Jones S."/>
            <person name="Gross S."/>
            <person name="Guigo R."/>
            <person name="Gustafson E.A."/>
            <person name="Haerty W."/>
            <person name="Hahn M.W."/>
            <person name="Halligan D.L."/>
            <person name="Halpern A.L."/>
            <person name="Halter G.M."/>
            <person name="Han M.V."/>
            <person name="Heger A."/>
            <person name="Hillier L."/>
            <person name="Hinrichs A.S."/>
            <person name="Holmes I."/>
            <person name="Hoskins R.A."/>
            <person name="Hubisz M.J."/>
            <person name="Hultmark D."/>
            <person name="Huntley M.A."/>
            <person name="Jaffe D.B."/>
            <person name="Jagadeeshan S."/>
            <person name="Jeck W.R."/>
            <person name="Johnson J."/>
            <person name="Jones C.D."/>
            <person name="Jordan W.C."/>
            <person name="Karpen G.H."/>
            <person name="Kataoka E."/>
            <person name="Keightley P.D."/>
            <person name="Kheradpour P."/>
            <person name="Kirkness E.F."/>
            <person name="Koerich L.B."/>
            <person name="Kristiansen K."/>
            <person name="Kudrna D."/>
            <person name="Kulathinal R.J."/>
            <person name="Kumar S."/>
            <person name="Kwok R."/>
            <person name="Lander E."/>
            <person name="Langley C.H."/>
            <person name="Lapoint R."/>
            <person name="Lazzaro B.P."/>
            <person name="Lee S.J."/>
            <person name="Levesque L."/>
            <person name="Li R."/>
            <person name="Lin C.F."/>
            <person name="Lin M.F."/>
            <person name="Lindblad-Toh K."/>
            <person name="Llopart A."/>
            <person name="Long M."/>
            <person name="Low L."/>
            <person name="Lozovsky E."/>
            <person name="Lu J."/>
            <person name="Luo M."/>
            <person name="Machado C.A."/>
            <person name="Makalowski W."/>
            <person name="Marzo M."/>
            <person name="Matsuda M."/>
            <person name="Matzkin L."/>
            <person name="McAllister B."/>
            <person name="McBride C.S."/>
            <person name="McKernan B."/>
            <person name="McKernan K."/>
            <person name="Mendez-Lago M."/>
            <person name="Minx P."/>
            <person name="Mollenhauer M.U."/>
            <person name="Montooth K."/>
            <person name="Mount S.M."/>
            <person name="Mu X."/>
            <person name="Myers E."/>
            <person name="Negre B."/>
            <person name="Newfeld S."/>
            <person name="Nielsen R."/>
            <person name="Noor M.A."/>
            <person name="O'Grady P."/>
            <person name="Pachter L."/>
            <person name="Papaceit M."/>
            <person name="Parisi M.J."/>
            <person name="Parisi M."/>
            <person name="Parts L."/>
            <person name="Pedersen J.S."/>
            <person name="Pesole G."/>
            <person name="Phillippy A.M."/>
            <person name="Ponting C.P."/>
            <person name="Pop M."/>
            <person name="Porcelli D."/>
            <person name="Powell J.R."/>
            <person name="Prohaska S."/>
            <person name="Pruitt K."/>
            <person name="Puig M."/>
            <person name="Quesneville H."/>
            <person name="Ram K.R."/>
            <person name="Rand D."/>
            <person name="Rasmussen M.D."/>
            <person name="Reed L.K."/>
            <person name="Reenan R."/>
            <person name="Reily A."/>
            <person name="Remington K.A."/>
            <person name="Rieger T.T."/>
            <person name="Ritchie M.G."/>
            <person name="Robin C."/>
            <person name="Rogers Y.H."/>
            <person name="Rohde C."/>
            <person name="Rozas J."/>
            <person name="Rubenfield M.J."/>
            <person name="Ruiz A."/>
            <person name="Russo S."/>
            <person name="Salzberg S.L."/>
            <person name="Sanchez-Gracia A."/>
            <person name="Saranga D.J."/>
            <person name="Sato H."/>
            <person name="Schaeffer S.W."/>
            <person name="Schatz M.C."/>
            <person name="Schlenke T."/>
            <person name="Schwartz R."/>
            <person name="Segarra C."/>
            <person name="Singh R.S."/>
            <person name="Sirot L."/>
            <person name="Sirota M."/>
            <person name="Sisneros N.B."/>
            <person name="Smith C.D."/>
            <person name="Smith T.F."/>
            <person name="Spieth J."/>
            <person name="Stage D.E."/>
            <person name="Stark A."/>
            <person name="Stephan W."/>
            <person name="Strausberg R.L."/>
            <person name="Strempel S."/>
            <person name="Sturgill D."/>
            <person name="Sutton G."/>
            <person name="Sutton G.G."/>
            <person name="Tao W."/>
            <person name="Teichmann S."/>
            <person name="Tobari Y.N."/>
            <person name="Tomimura Y."/>
            <person name="Tsolas J.M."/>
            <person name="Valente V.L."/>
            <person name="Venter E."/>
            <person name="Venter J.C."/>
            <person name="Vicario S."/>
            <person name="Vieira F.G."/>
            <person name="Vilella A.J."/>
            <person name="Villasante A."/>
            <person name="Walenz B."/>
            <person name="Wang J."/>
            <person name="Wasserman M."/>
            <person name="Watts T."/>
            <person name="Wilson D."/>
            <person name="Wilson R.K."/>
            <person name="Wing R.A."/>
            <person name="Wolfner M.F."/>
            <person name="Wong A."/>
            <person name="Wong G.K."/>
            <person name="Wu C.I."/>
            <person name="Wu G."/>
            <person name="Yamamoto D."/>
            <person name="Yang H.P."/>
            <person name="Yang S.P."/>
            <person name="Yorke J.A."/>
            <person name="Yoshida K."/>
            <person name="Zdobnov E."/>
            <person name="Zhang P."/>
            <person name="Zhang Y."/>
            <person name="Zimin A.V."/>
            <person name="Baldwin J."/>
            <person name="Abdouelleil A."/>
            <person name="Abdulkadir J."/>
            <person name="Abebe A."/>
            <person name="Abera B."/>
            <person name="Abreu J."/>
            <person name="Acer S.C."/>
            <person name="Aftuck L."/>
            <person name="Alexander A."/>
            <person name="An P."/>
            <person name="Anderson E."/>
            <person name="Anderson S."/>
            <person name="Arachi H."/>
            <person name="Azer M."/>
            <person name="Bachantsang P."/>
            <person name="Barry A."/>
            <person name="Bayul T."/>
            <person name="Berlin A."/>
            <person name="Bessette D."/>
            <person name="Bloom T."/>
            <person name="Blye J."/>
            <person name="Boguslavskiy L."/>
            <person name="Bonnet C."/>
            <person name="Boukhgalter B."/>
            <person name="Bourzgui I."/>
            <person name="Brown A."/>
            <person name="Cahill P."/>
            <person name="Channer S."/>
            <person name="Cheshatsang Y."/>
            <person name="Chuda L."/>
            <person name="Citroen M."/>
            <person name="Collymore A."/>
            <person name="Cooke P."/>
            <person name="Costello M."/>
            <person name="D'Aco K."/>
            <person name="Daza R."/>
            <person name="De Haan G."/>
            <person name="DeGray S."/>
            <person name="DeMaso C."/>
            <person name="Dhargay N."/>
            <person name="Dooley K."/>
            <person name="Dooley E."/>
            <person name="Doricent M."/>
            <person name="Dorje P."/>
            <person name="Dorjee K."/>
            <person name="Dupes A."/>
            <person name="Elong R."/>
            <person name="Falk J."/>
            <person name="Farina A."/>
            <person name="Faro S."/>
            <person name="Ferguson D."/>
            <person name="Fisher S."/>
            <person name="Foley C.D."/>
            <person name="Franke A."/>
            <person name="Friedrich D."/>
            <person name="Gadbois L."/>
            <person name="Gearin G."/>
            <person name="Gearin C.R."/>
            <person name="Giannoukos G."/>
            <person name="Goode T."/>
            <person name="Graham J."/>
            <person name="Grandbois E."/>
            <person name="Grewal S."/>
            <person name="Gyaltsen K."/>
            <person name="Hafez N."/>
            <person name="Hagos B."/>
            <person name="Hall J."/>
            <person name="Henson C."/>
            <person name="Hollinger A."/>
            <person name="Honan T."/>
            <person name="Huard M.D."/>
            <person name="Hughes L."/>
            <person name="Hurhula B."/>
            <person name="Husby M.E."/>
            <person name="Kamat A."/>
            <person name="Kanga B."/>
            <person name="Kashin S."/>
            <person name="Khazanovich D."/>
            <person name="Kisner P."/>
            <person name="Lance K."/>
            <person name="Lara M."/>
            <person name="Lee W."/>
            <person name="Lennon N."/>
            <person name="Letendre F."/>
            <person name="LeVine R."/>
            <person name="Lipovsky A."/>
            <person name="Liu X."/>
            <person name="Liu J."/>
            <person name="Liu S."/>
            <person name="Lokyitsang T."/>
            <person name="Lokyitsang Y."/>
            <person name="Lubonja R."/>
            <person name="Lui A."/>
            <person name="MacDonald P."/>
            <person name="Magnisalis V."/>
            <person name="Maru K."/>
            <person name="Matthews C."/>
            <person name="McCusker W."/>
            <person name="McDonough S."/>
            <person name="Mehta T."/>
            <person name="Meldrim J."/>
            <person name="Meneus L."/>
            <person name="Mihai O."/>
            <person name="Mihalev A."/>
            <person name="Mihova T."/>
            <person name="Mittelman R."/>
            <person name="Mlenga V."/>
            <person name="Montmayeur A."/>
            <person name="Mulrain L."/>
            <person name="Navidi A."/>
            <person name="Naylor J."/>
            <person name="Negash T."/>
            <person name="Nguyen T."/>
            <person name="Nguyen N."/>
            <person name="Nicol R."/>
            <person name="Norbu C."/>
            <person name="Norbu N."/>
            <person name="Novod N."/>
            <person name="O'Neill B."/>
            <person name="Osman S."/>
            <person name="Markiewicz E."/>
            <person name="Oyono O.L."/>
            <person name="Patti C."/>
            <person name="Phunkhang P."/>
            <person name="Pierre F."/>
            <person name="Priest M."/>
            <person name="Raghuraman S."/>
            <person name="Rege F."/>
            <person name="Reyes R."/>
            <person name="Rise C."/>
            <person name="Rogov P."/>
            <person name="Ross K."/>
            <person name="Ryan E."/>
            <person name="Settipalli S."/>
            <person name="Shea T."/>
            <person name="Sherpa N."/>
            <person name="Shi L."/>
            <person name="Shih D."/>
            <person name="Sparrow T."/>
            <person name="Spaulding J."/>
            <person name="Stalker J."/>
            <person name="Stange-Thomann N."/>
            <person name="Stavropoulos S."/>
            <person name="Stone C."/>
            <person name="Strader C."/>
            <person name="Tesfaye S."/>
            <person name="Thomson T."/>
            <person name="Thoulutsang Y."/>
            <person name="Thoulutsang D."/>
            <person name="Topham K."/>
            <person name="Topping I."/>
            <person name="Tsamla T."/>
            <person name="Vassiliev H."/>
            <person name="Vo A."/>
            <person name="Wangchuk T."/>
            <person name="Wangdi T."/>
            <person name="Weiand M."/>
            <person name="Wilkinson J."/>
            <person name="Wilson A."/>
            <person name="Yadav S."/>
            <person name="Young G."/>
            <person name="Yu Q."/>
            <person name="Zembek L."/>
            <person name="Zhong D."/>
            <person name="Zimmer A."/>
            <person name="Zwirko Z."/>
            <person name="Jaffe D.B."/>
            <person name="Alvarez P."/>
            <person name="Brockman W."/>
            <person name="Butler J."/>
            <person name="Chin C."/>
            <person name="Gnerre S."/>
            <person name="Grabherr M."/>
            <person name="Kleber M."/>
            <person name="Mauceli E."/>
            <person name="MacCallum I."/>
        </authorList>
    </citation>
    <scope>NUCLEOTIDE SEQUENCE [LARGE SCALE GENOMIC DNA]</scope>
    <source>
        <strain evidence="4">Tucson 14024-0371.13</strain>
    </source>
</reference>
<dbReference type="eggNOG" id="ENOG502TEHV">
    <property type="taxonomic scope" value="Eukaryota"/>
</dbReference>
<evidence type="ECO:0000313" key="3">
    <source>
        <dbReference type="EMBL" id="EDV37265.1"/>
    </source>
</evidence>
<dbReference type="Proteomes" id="UP000007801">
    <property type="component" value="Unassembled WGS sequence"/>
</dbReference>
<feature type="compositionally biased region" description="Acidic residues" evidence="2">
    <location>
        <begin position="161"/>
        <end position="170"/>
    </location>
</feature>
<name>B3MCE1_DROAN</name>
<dbReference type="KEGG" id="dan:6494372"/>
<feature type="region of interest" description="Disordered" evidence="2">
    <location>
        <begin position="9"/>
        <end position="54"/>
    </location>
</feature>
<dbReference type="InParanoid" id="B3MCE1"/>
<gene>
    <name evidence="3" type="primary">Dana\GF11508</name>
    <name evidence="3" type="synonym">dana_GLEANR_11560</name>
    <name evidence="3" type="ORF">GF11508</name>
</gene>
<keyword evidence="4" id="KW-1185">Reference proteome</keyword>
<dbReference type="EMBL" id="CH902619">
    <property type="protein sequence ID" value="EDV37265.1"/>
    <property type="molecule type" value="Genomic_DNA"/>
</dbReference>
<feature type="region of interest" description="Disordered" evidence="2">
    <location>
        <begin position="152"/>
        <end position="244"/>
    </location>
</feature>
<dbReference type="HOGENOM" id="CLU_076717_0_0_1"/>
<feature type="compositionally biased region" description="Acidic residues" evidence="2">
    <location>
        <begin position="225"/>
        <end position="234"/>
    </location>
</feature>
<proteinExistence type="predicted"/>
<organism evidence="3 4">
    <name type="scientific">Drosophila ananassae</name>
    <name type="common">Fruit fly</name>
    <dbReference type="NCBI Taxonomy" id="7217"/>
    <lineage>
        <taxon>Eukaryota</taxon>
        <taxon>Metazoa</taxon>
        <taxon>Ecdysozoa</taxon>
        <taxon>Arthropoda</taxon>
        <taxon>Hexapoda</taxon>
        <taxon>Insecta</taxon>
        <taxon>Pterygota</taxon>
        <taxon>Neoptera</taxon>
        <taxon>Endopterygota</taxon>
        <taxon>Diptera</taxon>
        <taxon>Brachycera</taxon>
        <taxon>Muscomorpha</taxon>
        <taxon>Ephydroidea</taxon>
        <taxon>Drosophilidae</taxon>
        <taxon>Drosophila</taxon>
        <taxon>Sophophora</taxon>
    </lineage>
</organism>
<dbReference type="GeneID" id="6494372"/>
<dbReference type="OMA" id="SCICEYY"/>
<evidence type="ECO:0000256" key="1">
    <source>
        <dbReference type="SAM" id="Coils"/>
    </source>
</evidence>
<dbReference type="AlphaFoldDB" id="B3MCE1"/>
<dbReference type="PhylomeDB" id="B3MCE1"/>
<evidence type="ECO:0000313" key="4">
    <source>
        <dbReference type="Proteomes" id="UP000007801"/>
    </source>
</evidence>
<protein>
    <submittedName>
        <fullName evidence="3">Uncharacterized protein</fullName>
    </submittedName>
</protein>